<dbReference type="Proteomes" id="UP000005056">
    <property type="component" value="Unassembled WGS sequence"/>
</dbReference>
<dbReference type="EMBL" id="ADWQ01000012">
    <property type="protein sequence ID" value="EFU35001.1"/>
    <property type="molecule type" value="Genomic_DNA"/>
</dbReference>
<feature type="region of interest" description="Disordered" evidence="1">
    <location>
        <begin position="110"/>
        <end position="139"/>
    </location>
</feature>
<gene>
    <name evidence="2" type="ORF">HMPREF9350_03049</name>
</gene>
<accession>A0AAN3SEN0</accession>
<sequence>MDLFRFDILNLTAHRGSIDIQATQNVCRSGDANRTAGQFKVVIAAIDLDAETTFELLDVVIKRAAQAQQTRIVCWLQGDFASVYVQTVPLICMPPEAEHSPAYKEIIHATGKRRKHCDKDGDKERKNKAHRNGGPENYG</sequence>
<name>A0AAN3SEN0_ECOLX</name>
<dbReference type="AlphaFoldDB" id="A0AAN3SEN0"/>
<reference evidence="2 3" key="1">
    <citation type="submission" date="2010-09" db="EMBL/GenBank/DDBJ databases">
        <authorList>
            <person name="Weinstock G."/>
            <person name="Sodergren E."/>
            <person name="Clifton S."/>
            <person name="Fulton L."/>
            <person name="Fulton B."/>
            <person name="Courtney L."/>
            <person name="Fronick C."/>
            <person name="Harrison M."/>
            <person name="Strong C."/>
            <person name="Farmer C."/>
            <person name="Delahaunty K."/>
            <person name="Markovic C."/>
            <person name="Hall O."/>
            <person name="Minx P."/>
            <person name="Tomlinson C."/>
            <person name="Mitreva M."/>
            <person name="Hou S."/>
            <person name="Chen J."/>
            <person name="Wollam A."/>
            <person name="Pepin K.H."/>
            <person name="Johnson M."/>
            <person name="Bhonagiri V."/>
            <person name="Zhang X."/>
            <person name="Suruliraj S."/>
            <person name="Warren W."/>
            <person name="Chinwalla A."/>
            <person name="Mardis E.R."/>
            <person name="Wilson R.K."/>
        </authorList>
    </citation>
    <scope>NUCLEOTIDE SEQUENCE [LARGE SCALE GENOMIC DNA]</scope>
    <source>
        <strain evidence="2 3">MS 85-1</strain>
    </source>
</reference>
<protein>
    <submittedName>
        <fullName evidence="2">Uncharacterized protein</fullName>
    </submittedName>
</protein>
<comment type="caution">
    <text evidence="2">The sequence shown here is derived from an EMBL/GenBank/DDBJ whole genome shotgun (WGS) entry which is preliminary data.</text>
</comment>
<proteinExistence type="predicted"/>
<evidence type="ECO:0000313" key="3">
    <source>
        <dbReference type="Proteomes" id="UP000005056"/>
    </source>
</evidence>
<evidence type="ECO:0000256" key="1">
    <source>
        <dbReference type="SAM" id="MobiDB-lite"/>
    </source>
</evidence>
<evidence type="ECO:0000313" key="2">
    <source>
        <dbReference type="EMBL" id="EFU35001.1"/>
    </source>
</evidence>
<organism evidence="2 3">
    <name type="scientific">Escherichia coli MS 85-1</name>
    <dbReference type="NCBI Taxonomy" id="679202"/>
    <lineage>
        <taxon>Bacteria</taxon>
        <taxon>Pseudomonadati</taxon>
        <taxon>Pseudomonadota</taxon>
        <taxon>Gammaproteobacteria</taxon>
        <taxon>Enterobacterales</taxon>
        <taxon>Enterobacteriaceae</taxon>
        <taxon>Escherichia</taxon>
    </lineage>
</organism>